<dbReference type="PANTHER" id="PTHR43507">
    <property type="entry name" value="NADH-UBIQUINONE OXIDOREDUCTASE CHAIN 4"/>
    <property type="match status" value="1"/>
</dbReference>
<dbReference type="InterPro" id="IPR003918">
    <property type="entry name" value="NADH_UbQ_OxRdtase"/>
</dbReference>
<dbReference type="PANTHER" id="PTHR43507:SF1">
    <property type="entry name" value="NADH-UBIQUINONE OXIDOREDUCTASE CHAIN 4"/>
    <property type="match status" value="1"/>
</dbReference>
<feature type="transmembrane region" description="Helical" evidence="1">
    <location>
        <begin position="136"/>
        <end position="153"/>
    </location>
</feature>
<sequence length="154" mass="16934">MGLLLLILPRVLPESPAEGLIRVSRNISIGVALAIAAITTMLFLGQVGSIDWTNITQGGYVLQNEAVDLIPAIGVTWKVGADALSFPMVWLTAILIPISMLVEWDAKRGHLFFPLLLIMEGALLGVFVALDLFVFYVFWELTLIPMFLLILLWG</sequence>
<dbReference type="GO" id="GO:0015990">
    <property type="term" value="P:electron transport coupled proton transport"/>
    <property type="evidence" value="ECO:0007669"/>
    <property type="project" value="TreeGrafter"/>
</dbReference>
<name>A0A382JK88_9ZZZZ</name>
<feature type="transmembrane region" description="Helical" evidence="1">
    <location>
        <begin position="27"/>
        <end position="47"/>
    </location>
</feature>
<dbReference type="GO" id="GO:0048039">
    <property type="term" value="F:ubiquinone binding"/>
    <property type="evidence" value="ECO:0007669"/>
    <property type="project" value="TreeGrafter"/>
</dbReference>
<dbReference type="GO" id="GO:0042773">
    <property type="term" value="P:ATP synthesis coupled electron transport"/>
    <property type="evidence" value="ECO:0007669"/>
    <property type="project" value="InterPro"/>
</dbReference>
<dbReference type="AlphaFoldDB" id="A0A382JK88"/>
<accession>A0A382JK88</accession>
<gene>
    <name evidence="2" type="ORF">METZ01_LOCUS265002</name>
</gene>
<dbReference type="GO" id="GO:0008137">
    <property type="term" value="F:NADH dehydrogenase (ubiquinone) activity"/>
    <property type="evidence" value="ECO:0007669"/>
    <property type="project" value="InterPro"/>
</dbReference>
<protein>
    <recommendedName>
        <fullName evidence="3">NADH:quinone oxidoreductase/Mrp antiporter membrane subunit domain-containing protein</fullName>
    </recommendedName>
</protein>
<organism evidence="2">
    <name type="scientific">marine metagenome</name>
    <dbReference type="NCBI Taxonomy" id="408172"/>
    <lineage>
        <taxon>unclassified sequences</taxon>
        <taxon>metagenomes</taxon>
        <taxon>ecological metagenomes</taxon>
    </lineage>
</organism>
<evidence type="ECO:0000256" key="1">
    <source>
        <dbReference type="SAM" id="Phobius"/>
    </source>
</evidence>
<reference evidence="2" key="1">
    <citation type="submission" date="2018-05" db="EMBL/GenBank/DDBJ databases">
        <authorList>
            <person name="Lanie J.A."/>
            <person name="Ng W.-L."/>
            <person name="Kazmierczak K.M."/>
            <person name="Andrzejewski T.M."/>
            <person name="Davidsen T.M."/>
            <person name="Wayne K.J."/>
            <person name="Tettelin H."/>
            <person name="Glass J.I."/>
            <person name="Rusch D."/>
            <person name="Podicherti R."/>
            <person name="Tsui H.-C.T."/>
            <person name="Winkler M.E."/>
        </authorList>
    </citation>
    <scope>NUCLEOTIDE SEQUENCE</scope>
</reference>
<keyword evidence="1" id="KW-0472">Membrane</keyword>
<keyword evidence="1" id="KW-1133">Transmembrane helix</keyword>
<feature type="non-terminal residue" evidence="2">
    <location>
        <position position="154"/>
    </location>
</feature>
<evidence type="ECO:0008006" key="3">
    <source>
        <dbReference type="Google" id="ProtNLM"/>
    </source>
</evidence>
<keyword evidence="1" id="KW-0812">Transmembrane</keyword>
<dbReference type="EMBL" id="UINC01074698">
    <property type="protein sequence ID" value="SVC12148.1"/>
    <property type="molecule type" value="Genomic_DNA"/>
</dbReference>
<feature type="transmembrane region" description="Helical" evidence="1">
    <location>
        <begin position="111"/>
        <end position="130"/>
    </location>
</feature>
<dbReference type="GO" id="GO:0003954">
    <property type="term" value="F:NADH dehydrogenase activity"/>
    <property type="evidence" value="ECO:0007669"/>
    <property type="project" value="TreeGrafter"/>
</dbReference>
<proteinExistence type="predicted"/>
<feature type="transmembrane region" description="Helical" evidence="1">
    <location>
        <begin position="83"/>
        <end position="104"/>
    </location>
</feature>
<evidence type="ECO:0000313" key="2">
    <source>
        <dbReference type="EMBL" id="SVC12148.1"/>
    </source>
</evidence>